<proteinExistence type="predicted"/>
<dbReference type="PATRIC" id="fig|251724.3.peg.15"/>
<comment type="caution">
    <text evidence="2">The sequence shown here is derived from an EMBL/GenBank/DDBJ whole genome shotgun (WGS) entry which is preliminary data.</text>
</comment>
<dbReference type="Proteomes" id="UP000050469">
    <property type="component" value="Unassembled WGS sequence"/>
</dbReference>
<dbReference type="AlphaFoldDB" id="A0A0P9S784"/>
<feature type="region of interest" description="Disordered" evidence="1">
    <location>
        <begin position="1"/>
        <end position="39"/>
    </location>
</feature>
<gene>
    <name evidence="2" type="ORF">ALO53_102434</name>
</gene>
<accession>A0A0P9S784</accession>
<dbReference type="InterPro" id="IPR025737">
    <property type="entry name" value="FApF"/>
</dbReference>
<dbReference type="EMBL" id="LJQO01000563">
    <property type="protein sequence ID" value="KPX56109.1"/>
    <property type="molecule type" value="Genomic_DNA"/>
</dbReference>
<feature type="compositionally biased region" description="Polar residues" evidence="1">
    <location>
        <begin position="1"/>
        <end position="17"/>
    </location>
</feature>
<name>A0A0P9S784_PSEA0</name>
<organism evidence="2 3">
    <name type="scientific">Pseudomonas amygdali pv. photiniae</name>
    <dbReference type="NCBI Taxonomy" id="251724"/>
    <lineage>
        <taxon>Bacteria</taxon>
        <taxon>Pseudomonadati</taxon>
        <taxon>Pseudomonadota</taxon>
        <taxon>Gammaproteobacteria</taxon>
        <taxon>Pseudomonadales</taxon>
        <taxon>Pseudomonadaceae</taxon>
        <taxon>Pseudomonas</taxon>
        <taxon>Pseudomonas amygdali</taxon>
    </lineage>
</organism>
<dbReference type="Pfam" id="PF13557">
    <property type="entry name" value="Phenol_MetA_deg"/>
    <property type="match status" value="1"/>
</dbReference>
<evidence type="ECO:0000313" key="3">
    <source>
        <dbReference type="Proteomes" id="UP000050469"/>
    </source>
</evidence>
<protein>
    <submittedName>
        <fullName evidence="2">Putative signal peptide protein</fullName>
    </submittedName>
</protein>
<evidence type="ECO:0000313" key="2">
    <source>
        <dbReference type="EMBL" id="KPX56109.1"/>
    </source>
</evidence>
<sequence length="353" mass="38812">MTDTAAQNRWSFTQASTGLPPRTPDWPSKPAARHAEKRGDKRMKTQLMCVCGAGLLIAQGAGAYDLPVVNLGLTSFLDGGLPAGPGWYLQEYFQNYSADRLRDKDGKALGLPKQDLDYQVAVTQLSYLSNVRLGNASLGLNAVLPVVTRMKVDDGLNNAALRGQTGMGDLLIGPFIQFDPVMGPAGPRFVQRIELQVNLPTGEYDDKHAINPGNNAWSFNPYWAATYWFTPKWTASVRAHYLYNGKNDDPQAGFGNVSDTQAGQALHANLTVQYAVTEQLSLGLNGYWLKQFTDTQVDGHDVSGRKEKVWAIGSGFLYAFSKENVLTVNSYFEQGAENRTEGNKLVLNFLHKL</sequence>
<reference evidence="2 3" key="1">
    <citation type="submission" date="2015-09" db="EMBL/GenBank/DDBJ databases">
        <title>Genome announcement of multiple Pseudomonas syringae strains.</title>
        <authorList>
            <person name="Thakur S."/>
            <person name="Wang P.W."/>
            <person name="Gong Y."/>
            <person name="Weir B.S."/>
            <person name="Guttman D.S."/>
        </authorList>
    </citation>
    <scope>NUCLEOTIDE SEQUENCE [LARGE SCALE GENOMIC DNA]</scope>
    <source>
        <strain evidence="2 3">ICMP7840</strain>
    </source>
</reference>
<evidence type="ECO:0000256" key="1">
    <source>
        <dbReference type="SAM" id="MobiDB-lite"/>
    </source>
</evidence>